<reference evidence="1" key="2">
    <citation type="submission" date="2021-10" db="EMBL/GenBank/DDBJ databases">
        <authorList>
            <person name="Piombo E."/>
        </authorList>
    </citation>
    <scope>NUCLEOTIDE SEQUENCE</scope>
</reference>
<evidence type="ECO:0000313" key="1">
    <source>
        <dbReference type="EMBL" id="CAG9950099.1"/>
    </source>
</evidence>
<evidence type="ECO:0000313" key="2">
    <source>
        <dbReference type="Proteomes" id="UP000836387"/>
    </source>
</evidence>
<keyword evidence="2" id="KW-1185">Reference proteome</keyword>
<name>A0ACA9UAP1_BIOOC</name>
<protein>
    <submittedName>
        <fullName evidence="1">Uncharacterized protein</fullName>
    </submittedName>
</protein>
<dbReference type="EMBL" id="CADEHS020000144">
    <property type="protein sequence ID" value="CAG9950099.1"/>
    <property type="molecule type" value="Genomic_DNA"/>
</dbReference>
<organism evidence="1 2">
    <name type="scientific">Clonostachys rosea f. rosea IK726</name>
    <dbReference type="NCBI Taxonomy" id="1349383"/>
    <lineage>
        <taxon>Eukaryota</taxon>
        <taxon>Fungi</taxon>
        <taxon>Dikarya</taxon>
        <taxon>Ascomycota</taxon>
        <taxon>Pezizomycotina</taxon>
        <taxon>Sordariomycetes</taxon>
        <taxon>Hypocreomycetidae</taxon>
        <taxon>Hypocreales</taxon>
        <taxon>Bionectriaceae</taxon>
        <taxon>Clonostachys</taxon>
    </lineage>
</organism>
<comment type="caution">
    <text evidence="1">The sequence shown here is derived from an EMBL/GenBank/DDBJ whole genome shotgun (WGS) entry which is preliminary data.</text>
</comment>
<accession>A0ACA9UAP1</accession>
<gene>
    <name evidence="1" type="ORF">CRV2_00021356</name>
</gene>
<dbReference type="Proteomes" id="UP000836387">
    <property type="component" value="Unassembled WGS sequence"/>
</dbReference>
<reference evidence="1" key="1">
    <citation type="submission" date="2020-04" db="EMBL/GenBank/DDBJ databases">
        <authorList>
            <person name="Broberg M."/>
        </authorList>
    </citation>
    <scope>NUCLEOTIDE SEQUENCE</scope>
</reference>
<sequence length="410" mass="45993">MANMTSSRIFVKGLPPSITEAEFRKHFSAGNREITDVKLIPQRRIGYVGYKTAEVASKAIKYFNKSYVRMSRYRSNPPDQSQTQLYTSHRAQCDLMASRQKRKAPESNTVADSSSKKQKRGEQETADPSFKNFFKSWARARRTQWQMPPTLLEWLPDVPVPEGESDDEYEEIPSAKDKKRNIANPEMDRNAKQPDGNRNLLNKQEAHSDTQTPHADPPPESEELPPAEAAAPPVPGATDDDWLRSRTNRLLDLVDPDDLDASLPSHVEDSPPQPGTHHEPQQAQSQVETPGAGDEVAKKADESEQKTEDVVESIRRTSRLFIRNLPYGSSEDEIREWFEQFGPIQEVHIPMSKAGSSKGFALVLFVESSHAVEAFQAMDGSTFQGRLIHIIPADAKRDAGLMNGKFQSCP</sequence>
<proteinExistence type="predicted"/>